<proteinExistence type="predicted"/>
<dbReference type="AlphaFoldDB" id="A0A1H4HKW0"/>
<keyword evidence="3" id="KW-1185">Reference proteome</keyword>
<dbReference type="STRING" id="425514.SAMN05443550_1246"/>
<evidence type="ECO:0000313" key="1">
    <source>
        <dbReference type="EMBL" id="SEB21953.1"/>
    </source>
</evidence>
<dbReference type="Proteomes" id="UP000198850">
    <property type="component" value="Unassembled WGS sequence"/>
</dbReference>
<reference evidence="2 3" key="1">
    <citation type="submission" date="2016-10" db="EMBL/GenBank/DDBJ databases">
        <authorList>
            <person name="de Groot N.N."/>
        </authorList>
    </citation>
    <scope>NUCLEOTIDE SEQUENCE [LARGE SCALE GENOMIC DNA]</scope>
    <source>
        <strain evidence="2 3">DSM 19033</strain>
    </source>
</reference>
<protein>
    <submittedName>
        <fullName evidence="2">Uncharacterized protein</fullName>
    </submittedName>
</protein>
<evidence type="ECO:0000313" key="2">
    <source>
        <dbReference type="EMBL" id="SEB22315.1"/>
    </source>
</evidence>
<organism evidence="2 3">
    <name type="scientific">Pedobacter hartonius</name>
    <dbReference type="NCBI Taxonomy" id="425514"/>
    <lineage>
        <taxon>Bacteria</taxon>
        <taxon>Pseudomonadati</taxon>
        <taxon>Bacteroidota</taxon>
        <taxon>Sphingobacteriia</taxon>
        <taxon>Sphingobacteriales</taxon>
        <taxon>Sphingobacteriaceae</taxon>
        <taxon>Pedobacter</taxon>
    </lineage>
</organism>
<gene>
    <name evidence="1" type="ORF">SAMN05443550_1246</name>
    <name evidence="2" type="ORF">SAMN05443550_1322</name>
</gene>
<accession>A0A1H4HKW0</accession>
<dbReference type="RefSeq" id="WP_090560140.1">
    <property type="nucleotide sequence ID" value="NZ_FNRA01000024.1"/>
</dbReference>
<dbReference type="OrthoDB" id="886540at2"/>
<evidence type="ECO:0000313" key="3">
    <source>
        <dbReference type="Proteomes" id="UP000198850"/>
    </source>
</evidence>
<dbReference type="EMBL" id="FNRA01000024">
    <property type="protein sequence ID" value="SEB21953.1"/>
    <property type="molecule type" value="Genomic_DNA"/>
</dbReference>
<dbReference type="EMBL" id="FNRA01000032">
    <property type="protein sequence ID" value="SEB22315.1"/>
    <property type="molecule type" value="Genomic_DNA"/>
</dbReference>
<sequence length="68" mass="7663">MKVILDIKDNKAAFVMELLSSLSFVKARPLSDENAILVDEIKEAVEDLKLVRQGKLKARPARDLINEL</sequence>
<name>A0A1H4HKW0_9SPHI</name>